<dbReference type="PANTHER" id="PTHR30349">
    <property type="entry name" value="PHAGE INTEGRASE-RELATED"/>
    <property type="match status" value="1"/>
</dbReference>
<gene>
    <name evidence="4" type="ORF">PPEP_a2663</name>
</gene>
<accession>A0A8I0MTF8</accession>
<comment type="caution">
    <text evidence="4">The sequence shown here is derived from an EMBL/GenBank/DDBJ whole genome shotgun (WGS) entry which is preliminary data.</text>
</comment>
<keyword evidence="1" id="KW-0229">DNA integration</keyword>
<dbReference type="CDD" id="cd00796">
    <property type="entry name" value="INT_Rci_Hp1_C"/>
    <property type="match status" value="1"/>
</dbReference>
<dbReference type="InterPro" id="IPR002104">
    <property type="entry name" value="Integrase_catalytic"/>
</dbReference>
<name>A0A8I0MTF8_9GAMM</name>
<keyword evidence="2" id="KW-0233">DNA recombination</keyword>
<dbReference type="GO" id="GO:0015074">
    <property type="term" value="P:DNA integration"/>
    <property type="evidence" value="ECO:0007669"/>
    <property type="project" value="UniProtKB-KW"/>
</dbReference>
<feature type="domain" description="Tyr recombinase" evidence="3">
    <location>
        <begin position="196"/>
        <end position="378"/>
    </location>
</feature>
<dbReference type="InterPro" id="IPR050090">
    <property type="entry name" value="Tyrosine_recombinase_XerCD"/>
</dbReference>
<evidence type="ECO:0000313" key="4">
    <source>
        <dbReference type="EMBL" id="MBE0344965.1"/>
    </source>
</evidence>
<dbReference type="InterPro" id="IPR013762">
    <property type="entry name" value="Integrase-like_cat_sf"/>
</dbReference>
<dbReference type="GO" id="GO:0006310">
    <property type="term" value="P:DNA recombination"/>
    <property type="evidence" value="ECO:0007669"/>
    <property type="project" value="UniProtKB-KW"/>
</dbReference>
<dbReference type="AlphaFoldDB" id="A0A8I0MTF8"/>
<dbReference type="PROSITE" id="PS51898">
    <property type="entry name" value="TYR_RECOMBINASE"/>
    <property type="match status" value="1"/>
</dbReference>
<dbReference type="PANTHER" id="PTHR30349:SF94">
    <property type="entry name" value="INTEGRASE_RECOMBINASE HI_1414-RELATED"/>
    <property type="match status" value="1"/>
</dbReference>
<dbReference type="Pfam" id="PF00589">
    <property type="entry name" value="Phage_integrase"/>
    <property type="match status" value="1"/>
</dbReference>
<keyword evidence="5" id="KW-1185">Reference proteome</keyword>
<evidence type="ECO:0000256" key="1">
    <source>
        <dbReference type="ARBA" id="ARBA00022908"/>
    </source>
</evidence>
<protein>
    <recommendedName>
        <fullName evidence="3">Tyr recombinase domain-containing protein</fullName>
    </recommendedName>
</protein>
<proteinExistence type="predicted"/>
<evidence type="ECO:0000259" key="3">
    <source>
        <dbReference type="PROSITE" id="PS51898"/>
    </source>
</evidence>
<dbReference type="GO" id="GO:0003677">
    <property type="term" value="F:DNA binding"/>
    <property type="evidence" value="ECO:0007669"/>
    <property type="project" value="InterPro"/>
</dbReference>
<dbReference type="InterPro" id="IPR011010">
    <property type="entry name" value="DNA_brk_join_enz"/>
</dbReference>
<evidence type="ECO:0000256" key="2">
    <source>
        <dbReference type="ARBA" id="ARBA00023172"/>
    </source>
</evidence>
<evidence type="ECO:0000313" key="5">
    <source>
        <dbReference type="Proteomes" id="UP000660708"/>
    </source>
</evidence>
<organism evidence="4 5">
    <name type="scientific">Pseudoalteromonas peptidolytica F12-50-A1</name>
    <dbReference type="NCBI Taxonomy" id="1315280"/>
    <lineage>
        <taxon>Bacteria</taxon>
        <taxon>Pseudomonadati</taxon>
        <taxon>Pseudomonadota</taxon>
        <taxon>Gammaproteobacteria</taxon>
        <taxon>Alteromonadales</taxon>
        <taxon>Pseudoalteromonadaceae</taxon>
        <taxon>Pseudoalteromonas</taxon>
    </lineage>
</organism>
<dbReference type="Proteomes" id="UP000660708">
    <property type="component" value="Unassembled WGS sequence"/>
</dbReference>
<dbReference type="Gene3D" id="1.10.443.10">
    <property type="entry name" value="Intergrase catalytic core"/>
    <property type="match status" value="1"/>
</dbReference>
<sequence length="392" mass="45497">MATVSIEKRKLKDGVSYRARVRITKFGKVIDKAEKTFKNRETAAAWAKKAAKKLEEKQVEIANGTYFAPNEKKEYREVTVGELIKEYITNPLTSKDLGRTKGFVLESLLNHDIANKIVSHLTHDDLISHCKIRLQGQEINNKMVIPSPQTVYHDVTYLHSVVKVAKSIFKVNANLSYHEEAIPLLVKLGLIGRSKKRNRRPTREELRLLEEGLEKRESHRSAKIPFCDILQFSIFTAMRVGEITKLKWSDVDHEHKTIIVRDRKDPRRKEDNNWEVPLLADAYPILMKQKERLDPEKQNLIFPYNPRSITAGWQRVRAKLGIEDLRYHDLRREAASRLAEQGYDIRTVAKVTGHKNLNILYDIYTALEIKTLSKNEYEKHQLKKEAELQEGL</sequence>
<dbReference type="SUPFAM" id="SSF56349">
    <property type="entry name" value="DNA breaking-rejoining enzymes"/>
    <property type="match status" value="1"/>
</dbReference>
<dbReference type="RefSeq" id="WP_147389066.1">
    <property type="nucleotide sequence ID" value="NZ_AQHF01000018.1"/>
</dbReference>
<reference evidence="4 5" key="1">
    <citation type="submission" date="2015-06" db="EMBL/GenBank/DDBJ databases">
        <title>Genome sequence of Pseudoalteromonas peptidolytica.</title>
        <authorList>
            <person name="Xie B.-B."/>
            <person name="Rong J.-C."/>
            <person name="Qin Q.-L."/>
            <person name="Zhang Y.-Z."/>
        </authorList>
    </citation>
    <scope>NUCLEOTIDE SEQUENCE [LARGE SCALE GENOMIC DNA]</scope>
    <source>
        <strain evidence="4 5">F12-50-A1</strain>
    </source>
</reference>
<dbReference type="EMBL" id="AQHF01000018">
    <property type="protein sequence ID" value="MBE0344965.1"/>
    <property type="molecule type" value="Genomic_DNA"/>
</dbReference>